<dbReference type="EMBL" id="JAUIZM010000010">
    <property type="protein sequence ID" value="KAK1362421.1"/>
    <property type="molecule type" value="Genomic_DNA"/>
</dbReference>
<keyword evidence="4" id="KW-0029">Amino-acid transport</keyword>
<keyword evidence="5 8" id="KW-1133">Transmembrane helix</keyword>
<feature type="transmembrane region" description="Helical" evidence="8">
    <location>
        <begin position="192"/>
        <end position="218"/>
    </location>
</feature>
<feature type="transmembrane region" description="Helical" evidence="8">
    <location>
        <begin position="280"/>
        <end position="299"/>
    </location>
</feature>
<protein>
    <submittedName>
        <fullName evidence="10">Amino acid permease 7</fullName>
    </submittedName>
</protein>
<evidence type="ECO:0000256" key="3">
    <source>
        <dbReference type="ARBA" id="ARBA00022692"/>
    </source>
</evidence>
<feature type="transmembrane region" description="Helical" evidence="8">
    <location>
        <begin position="65"/>
        <end position="88"/>
    </location>
</feature>
<evidence type="ECO:0000256" key="7">
    <source>
        <dbReference type="SAM" id="MobiDB-lite"/>
    </source>
</evidence>
<dbReference type="GO" id="GO:0016020">
    <property type="term" value="C:membrane"/>
    <property type="evidence" value="ECO:0007669"/>
    <property type="project" value="UniProtKB-SubCell"/>
</dbReference>
<dbReference type="GO" id="GO:0006865">
    <property type="term" value="P:amino acid transport"/>
    <property type="evidence" value="ECO:0007669"/>
    <property type="project" value="UniProtKB-KW"/>
</dbReference>
<evidence type="ECO:0000256" key="1">
    <source>
        <dbReference type="ARBA" id="ARBA00004370"/>
    </source>
</evidence>
<keyword evidence="3 8" id="KW-0812">Transmembrane</keyword>
<reference evidence="10" key="1">
    <citation type="submission" date="2023-02" db="EMBL/GenBank/DDBJ databases">
        <title>Genome of toxic invasive species Heracleum sosnowskyi carries increased number of genes despite the absence of recent whole-genome duplications.</title>
        <authorList>
            <person name="Schelkunov M."/>
            <person name="Shtratnikova V."/>
            <person name="Makarenko M."/>
            <person name="Klepikova A."/>
            <person name="Omelchenko D."/>
            <person name="Novikova G."/>
            <person name="Obukhova E."/>
            <person name="Bogdanov V."/>
            <person name="Penin A."/>
            <person name="Logacheva M."/>
        </authorList>
    </citation>
    <scope>NUCLEOTIDE SEQUENCE</scope>
    <source>
        <strain evidence="10">Hsosn_3</strain>
        <tissue evidence="10">Leaf</tissue>
    </source>
</reference>
<dbReference type="PANTHER" id="PTHR48017">
    <property type="entry name" value="OS05G0424000 PROTEIN-RELATED"/>
    <property type="match status" value="1"/>
</dbReference>
<feature type="compositionally biased region" description="Basic and acidic residues" evidence="7">
    <location>
        <begin position="1"/>
        <end position="11"/>
    </location>
</feature>
<comment type="caution">
    <text evidence="10">The sequence shown here is derived from an EMBL/GenBank/DDBJ whole genome shotgun (WGS) entry which is preliminary data.</text>
</comment>
<dbReference type="Pfam" id="PF01490">
    <property type="entry name" value="Aa_trans"/>
    <property type="match status" value="1"/>
</dbReference>
<evidence type="ECO:0000256" key="2">
    <source>
        <dbReference type="ARBA" id="ARBA00022448"/>
    </source>
</evidence>
<keyword evidence="11" id="KW-1185">Reference proteome</keyword>
<keyword evidence="6 8" id="KW-0472">Membrane</keyword>
<keyword evidence="2" id="KW-0813">Transport</keyword>
<dbReference type="InterPro" id="IPR013057">
    <property type="entry name" value="AA_transpt_TM"/>
</dbReference>
<feature type="transmembrane region" description="Helical" evidence="8">
    <location>
        <begin position="383"/>
        <end position="403"/>
    </location>
</feature>
<feature type="domain" description="Amino acid transporter transmembrane" evidence="9">
    <location>
        <begin position="35"/>
        <end position="466"/>
    </location>
</feature>
<evidence type="ECO:0000256" key="5">
    <source>
        <dbReference type="ARBA" id="ARBA00022989"/>
    </source>
</evidence>
<comment type="subcellular location">
    <subcellularLocation>
        <location evidence="1">Membrane</location>
    </subcellularLocation>
</comment>
<evidence type="ECO:0000313" key="10">
    <source>
        <dbReference type="EMBL" id="KAK1362421.1"/>
    </source>
</evidence>
<organism evidence="10 11">
    <name type="scientific">Heracleum sosnowskyi</name>
    <dbReference type="NCBI Taxonomy" id="360622"/>
    <lineage>
        <taxon>Eukaryota</taxon>
        <taxon>Viridiplantae</taxon>
        <taxon>Streptophyta</taxon>
        <taxon>Embryophyta</taxon>
        <taxon>Tracheophyta</taxon>
        <taxon>Spermatophyta</taxon>
        <taxon>Magnoliopsida</taxon>
        <taxon>eudicotyledons</taxon>
        <taxon>Gunneridae</taxon>
        <taxon>Pentapetalae</taxon>
        <taxon>asterids</taxon>
        <taxon>campanulids</taxon>
        <taxon>Apiales</taxon>
        <taxon>Apiaceae</taxon>
        <taxon>Apioideae</taxon>
        <taxon>apioid superclade</taxon>
        <taxon>Tordylieae</taxon>
        <taxon>Tordyliinae</taxon>
        <taxon>Heracleum</taxon>
    </lineage>
</organism>
<accession>A0AAD8H8K9</accession>
<dbReference type="Proteomes" id="UP001237642">
    <property type="component" value="Unassembled WGS sequence"/>
</dbReference>
<evidence type="ECO:0000313" key="11">
    <source>
        <dbReference type="Proteomes" id="UP001237642"/>
    </source>
</evidence>
<feature type="transmembrane region" description="Helical" evidence="8">
    <location>
        <begin position="441"/>
        <end position="462"/>
    </location>
</feature>
<proteinExistence type="predicted"/>
<evidence type="ECO:0000256" key="6">
    <source>
        <dbReference type="ARBA" id="ARBA00023136"/>
    </source>
</evidence>
<feature type="region of interest" description="Disordered" evidence="7">
    <location>
        <begin position="1"/>
        <end position="23"/>
    </location>
</feature>
<dbReference type="AlphaFoldDB" id="A0AAD8H8K9"/>
<reference evidence="10" key="2">
    <citation type="submission" date="2023-05" db="EMBL/GenBank/DDBJ databases">
        <authorList>
            <person name="Schelkunov M.I."/>
        </authorList>
    </citation>
    <scope>NUCLEOTIDE SEQUENCE</scope>
    <source>
        <strain evidence="10">Hsosn_3</strain>
        <tissue evidence="10">Leaf</tissue>
    </source>
</reference>
<feature type="compositionally biased region" description="Polar residues" evidence="7">
    <location>
        <begin position="14"/>
        <end position="23"/>
    </location>
</feature>
<name>A0AAD8H8K9_9APIA</name>
<gene>
    <name evidence="10" type="ORF">POM88_046895</name>
</gene>
<sequence>MGEEKQNEDHLLVPNSTKLSSSSNPYLHPAVVTRTGNIWTAVAHIITGVIGSGVLSLAWSMAQLGWIAGPLSMFSFALMSLLSVLLLCECYRSPHPEFGPSRNGTYMDAVKSILGNWSVRLCDVLFRLNLFKTGVVYIITSGISMRAIQQSNCYHKEGHTASCEYKDTSYMLLFGIVQIIVSQIPDFSNTKWLSVVAAIMSFTYAGIGSALGLAKVIGDGQIKGSIRGVPASTTSQKVWSSCQALGDMAFGFSYSLILLNIQDTLKSPPQEKVTMKKASVISTSITTFFYLCCGGFGYAAFGDSTPGNILTGFGFYEPYWLIDFANACIVLHLVGGYQVFCQPQFALAERSFVEKFPDSVFVCKTYPVKLPWLPSFRLNLLRLCFRTAYVALTITIGMIFPYFNQVVAVAGALTFWPLVIHFPLEMYLVQKNIRPYSGKWVALRIYSIIALLVAMFALVGSIEGLIRARFGSNDHSRSLKI</sequence>
<evidence type="ECO:0000256" key="4">
    <source>
        <dbReference type="ARBA" id="ARBA00022970"/>
    </source>
</evidence>
<feature type="transmembrane region" description="Helical" evidence="8">
    <location>
        <begin position="38"/>
        <end position="59"/>
    </location>
</feature>
<feature type="transmembrane region" description="Helical" evidence="8">
    <location>
        <begin position="319"/>
        <end position="340"/>
    </location>
</feature>
<evidence type="ECO:0000256" key="8">
    <source>
        <dbReference type="SAM" id="Phobius"/>
    </source>
</evidence>
<evidence type="ECO:0000259" key="9">
    <source>
        <dbReference type="Pfam" id="PF01490"/>
    </source>
</evidence>